<comment type="caution">
    <text evidence="5">The sequence shown here is derived from an EMBL/GenBank/DDBJ whole genome shotgun (WGS) entry which is preliminary data.</text>
</comment>
<evidence type="ECO:0000256" key="3">
    <source>
        <dbReference type="SAM" id="MobiDB-lite"/>
    </source>
</evidence>
<feature type="transmembrane region" description="Helical" evidence="4">
    <location>
        <begin position="109"/>
        <end position="128"/>
    </location>
</feature>
<gene>
    <name evidence="5" type="ORF">GCM10011399_04730</name>
</gene>
<name>A0A917B152_9MICO</name>
<keyword evidence="4" id="KW-0472">Membrane</keyword>
<evidence type="ECO:0000256" key="2">
    <source>
        <dbReference type="RuleBase" id="RU003750"/>
    </source>
</evidence>
<dbReference type="EMBL" id="BMGP01000001">
    <property type="protein sequence ID" value="GGF13899.1"/>
    <property type="molecule type" value="Genomic_DNA"/>
</dbReference>
<evidence type="ECO:0000256" key="4">
    <source>
        <dbReference type="SAM" id="Phobius"/>
    </source>
</evidence>
<dbReference type="InterPro" id="IPR000462">
    <property type="entry name" value="CDP-OH_P_trans"/>
</dbReference>
<feature type="transmembrane region" description="Helical" evidence="4">
    <location>
        <begin position="176"/>
        <end position="198"/>
    </location>
</feature>
<protein>
    <submittedName>
        <fullName evidence="5">CDP-alcohol phosphatidyltransferase</fullName>
    </submittedName>
</protein>
<evidence type="ECO:0000313" key="6">
    <source>
        <dbReference type="Proteomes" id="UP000598775"/>
    </source>
</evidence>
<feature type="region of interest" description="Disordered" evidence="3">
    <location>
        <begin position="1"/>
        <end position="26"/>
    </location>
</feature>
<dbReference type="InterPro" id="IPR043130">
    <property type="entry name" value="CDP-OH_PTrfase_TM_dom"/>
</dbReference>
<dbReference type="Pfam" id="PF01066">
    <property type="entry name" value="CDP-OH_P_transf"/>
    <property type="match status" value="1"/>
</dbReference>
<organism evidence="5 6">
    <name type="scientific">Subtercola lobariae</name>
    <dbReference type="NCBI Taxonomy" id="1588641"/>
    <lineage>
        <taxon>Bacteria</taxon>
        <taxon>Bacillati</taxon>
        <taxon>Actinomycetota</taxon>
        <taxon>Actinomycetes</taxon>
        <taxon>Micrococcales</taxon>
        <taxon>Microbacteriaceae</taxon>
        <taxon>Subtercola</taxon>
    </lineage>
</organism>
<dbReference type="PROSITE" id="PS00379">
    <property type="entry name" value="CDP_ALCOHOL_P_TRANSF"/>
    <property type="match status" value="1"/>
</dbReference>
<keyword evidence="4" id="KW-0812">Transmembrane</keyword>
<sequence length="282" mass="29920">MSAIDDSEQAVPEQGPRLAAAPGGVSRPAAGRAAAARETYRQTVGRLASAQKRAAPGSPAYSVYVNRRIGKYLAAWAYRAGLTPNAVTAISAVFTFSGIVVLALAPLEWFTGLVVAALLVVGYAFDSADGQVARLRGGGSLAGEWLDHVVDAVKIATLHVAVLVTLFLHVEALPTAVLLIPLGYSVVATVSFFAFILSDQLRSVYASRGFGRAPRGESTIIRSLMVVPTDYGVLCLVFVLLAAPAVFLVVYALMFLANAGYLVLASHKWFRDMGRLDERTAH</sequence>
<dbReference type="AlphaFoldDB" id="A0A917B152"/>
<feature type="transmembrane region" description="Helical" evidence="4">
    <location>
        <begin position="219"/>
        <end position="239"/>
    </location>
</feature>
<comment type="similarity">
    <text evidence="2">Belongs to the CDP-alcohol phosphatidyltransferase class-I family.</text>
</comment>
<reference evidence="5 6" key="1">
    <citation type="journal article" date="2014" name="Int. J. Syst. Evol. Microbiol.">
        <title>Complete genome sequence of Corynebacterium casei LMG S-19264T (=DSM 44701T), isolated from a smear-ripened cheese.</title>
        <authorList>
            <consortium name="US DOE Joint Genome Institute (JGI-PGF)"/>
            <person name="Walter F."/>
            <person name="Albersmeier A."/>
            <person name="Kalinowski J."/>
            <person name="Ruckert C."/>
        </authorList>
    </citation>
    <scope>NUCLEOTIDE SEQUENCE [LARGE SCALE GENOMIC DNA]</scope>
    <source>
        <strain evidence="5 6">CGMCC 1.12976</strain>
    </source>
</reference>
<dbReference type="InterPro" id="IPR048254">
    <property type="entry name" value="CDP_ALCOHOL_P_TRANSF_CS"/>
</dbReference>
<dbReference type="GO" id="GO:0008654">
    <property type="term" value="P:phospholipid biosynthetic process"/>
    <property type="evidence" value="ECO:0007669"/>
    <property type="project" value="InterPro"/>
</dbReference>
<evidence type="ECO:0000256" key="1">
    <source>
        <dbReference type="ARBA" id="ARBA00022679"/>
    </source>
</evidence>
<keyword evidence="1 2" id="KW-0808">Transferase</keyword>
<dbReference type="GO" id="GO:0016780">
    <property type="term" value="F:phosphotransferase activity, for other substituted phosphate groups"/>
    <property type="evidence" value="ECO:0007669"/>
    <property type="project" value="InterPro"/>
</dbReference>
<evidence type="ECO:0000313" key="5">
    <source>
        <dbReference type="EMBL" id="GGF13899.1"/>
    </source>
</evidence>
<dbReference type="GO" id="GO:0016020">
    <property type="term" value="C:membrane"/>
    <property type="evidence" value="ECO:0007669"/>
    <property type="project" value="InterPro"/>
</dbReference>
<keyword evidence="6" id="KW-1185">Reference proteome</keyword>
<feature type="transmembrane region" description="Helical" evidence="4">
    <location>
        <begin position="245"/>
        <end position="265"/>
    </location>
</feature>
<keyword evidence="4" id="KW-1133">Transmembrane helix</keyword>
<accession>A0A917B152</accession>
<proteinExistence type="inferred from homology"/>
<dbReference type="Proteomes" id="UP000598775">
    <property type="component" value="Unassembled WGS sequence"/>
</dbReference>
<dbReference type="Gene3D" id="1.20.120.1760">
    <property type="match status" value="1"/>
</dbReference>